<reference evidence="2" key="2">
    <citation type="submission" date="2023-04" db="EMBL/GenBank/DDBJ databases">
        <authorList>
            <person name="Bruccoleri R.E."/>
            <person name="Oakeley E.J."/>
            <person name="Faust A.-M."/>
            <person name="Dessus-Babus S."/>
            <person name="Altorfer M."/>
            <person name="Burckhardt D."/>
            <person name="Oertli M."/>
            <person name="Naumann U."/>
            <person name="Petersen F."/>
            <person name="Wong J."/>
        </authorList>
    </citation>
    <scope>NUCLEOTIDE SEQUENCE</scope>
    <source>
        <strain evidence="2">GSM-AAB239-AS_SAM_17_03QT</strain>
        <tissue evidence="2">Leaf</tissue>
    </source>
</reference>
<dbReference type="AlphaFoldDB" id="A0AAX6GZV8"/>
<feature type="compositionally biased region" description="Basic and acidic residues" evidence="1">
    <location>
        <begin position="45"/>
        <end position="69"/>
    </location>
</feature>
<dbReference type="Proteomes" id="UP001140949">
    <property type="component" value="Unassembled WGS sequence"/>
</dbReference>
<proteinExistence type="predicted"/>
<keyword evidence="3" id="KW-1185">Reference proteome</keyword>
<comment type="caution">
    <text evidence="2">The sequence shown here is derived from an EMBL/GenBank/DDBJ whole genome shotgun (WGS) entry which is preliminary data.</text>
</comment>
<feature type="compositionally biased region" description="Polar residues" evidence="1">
    <location>
        <begin position="1"/>
        <end position="17"/>
    </location>
</feature>
<protein>
    <submittedName>
        <fullName evidence="2">UPF0426 protein, chloroplastic</fullName>
    </submittedName>
</protein>
<evidence type="ECO:0000313" key="3">
    <source>
        <dbReference type="Proteomes" id="UP001140949"/>
    </source>
</evidence>
<name>A0AAX6GZV8_IRIPA</name>
<reference evidence="2" key="1">
    <citation type="journal article" date="2023" name="GigaByte">
        <title>Genome assembly of the bearded iris, Iris pallida Lam.</title>
        <authorList>
            <person name="Bruccoleri R.E."/>
            <person name="Oakeley E.J."/>
            <person name="Faust A.M.E."/>
            <person name="Altorfer M."/>
            <person name="Dessus-Babus S."/>
            <person name="Burckhardt D."/>
            <person name="Oertli M."/>
            <person name="Naumann U."/>
            <person name="Petersen F."/>
            <person name="Wong J."/>
        </authorList>
    </citation>
    <scope>NUCLEOTIDE SEQUENCE</scope>
    <source>
        <strain evidence="2">GSM-AAB239-AS_SAM_17_03QT</strain>
    </source>
</reference>
<gene>
    <name evidence="2" type="ORF">M6B38_336615</name>
</gene>
<evidence type="ECO:0000256" key="1">
    <source>
        <dbReference type="SAM" id="MobiDB-lite"/>
    </source>
</evidence>
<evidence type="ECO:0000313" key="2">
    <source>
        <dbReference type="EMBL" id="KAJ6833871.1"/>
    </source>
</evidence>
<feature type="region of interest" description="Disordered" evidence="1">
    <location>
        <begin position="1"/>
        <end position="80"/>
    </location>
</feature>
<organism evidence="2 3">
    <name type="scientific">Iris pallida</name>
    <name type="common">Sweet iris</name>
    <dbReference type="NCBI Taxonomy" id="29817"/>
    <lineage>
        <taxon>Eukaryota</taxon>
        <taxon>Viridiplantae</taxon>
        <taxon>Streptophyta</taxon>
        <taxon>Embryophyta</taxon>
        <taxon>Tracheophyta</taxon>
        <taxon>Spermatophyta</taxon>
        <taxon>Magnoliopsida</taxon>
        <taxon>Liliopsida</taxon>
        <taxon>Asparagales</taxon>
        <taxon>Iridaceae</taxon>
        <taxon>Iridoideae</taxon>
        <taxon>Irideae</taxon>
        <taxon>Iris</taxon>
    </lineage>
</organism>
<accession>A0AAX6GZV8</accession>
<dbReference type="EMBL" id="JANAVB010014796">
    <property type="protein sequence ID" value="KAJ6833871.1"/>
    <property type="molecule type" value="Genomic_DNA"/>
</dbReference>
<feature type="compositionally biased region" description="Gly residues" evidence="1">
    <location>
        <begin position="20"/>
        <end position="29"/>
    </location>
</feature>
<sequence>MFAPSSIPSRTNPSSKTWPGAGGVLGRGLRGAPEAQPERGPAQGVDREDGGGVRDFAGRGGERRGDGRGGRRTGRRLGSGDRDRMRLSYAIYGEFLSRWITKTIL</sequence>